<evidence type="ECO:0000256" key="6">
    <source>
        <dbReference type="ARBA" id="ARBA00023136"/>
    </source>
</evidence>
<evidence type="ECO:0000256" key="5">
    <source>
        <dbReference type="ARBA" id="ARBA00022989"/>
    </source>
</evidence>
<evidence type="ECO:0000259" key="8">
    <source>
        <dbReference type="PROSITE" id="PS50928"/>
    </source>
</evidence>
<dbReference type="PANTHER" id="PTHR43744">
    <property type="entry name" value="ABC TRANSPORTER PERMEASE PROTEIN MG189-RELATED-RELATED"/>
    <property type="match status" value="1"/>
</dbReference>
<feature type="transmembrane region" description="Helical" evidence="7">
    <location>
        <begin position="185"/>
        <end position="205"/>
    </location>
</feature>
<evidence type="ECO:0000256" key="1">
    <source>
        <dbReference type="ARBA" id="ARBA00004651"/>
    </source>
</evidence>
<keyword evidence="4 7" id="KW-0812">Transmembrane</keyword>
<dbReference type="PANTHER" id="PTHR43744:SF12">
    <property type="entry name" value="ABC TRANSPORTER PERMEASE PROTEIN MG189-RELATED"/>
    <property type="match status" value="1"/>
</dbReference>
<dbReference type="PROSITE" id="PS50928">
    <property type="entry name" value="ABC_TM1"/>
    <property type="match status" value="1"/>
</dbReference>
<organism evidence="9 10">
    <name type="scientific">Carboxydichorda subterranea</name>
    <dbReference type="NCBI Taxonomy" id="3109565"/>
    <lineage>
        <taxon>Bacteria</taxon>
        <taxon>Bacillati</taxon>
        <taxon>Bacillota</taxon>
        <taxon>Limnochordia</taxon>
        <taxon>Limnochordales</taxon>
        <taxon>Geochordaceae</taxon>
        <taxon>Carboxydichorda</taxon>
    </lineage>
</organism>
<dbReference type="RefSeq" id="WP_324716796.1">
    <property type="nucleotide sequence ID" value="NZ_CP141615.1"/>
</dbReference>
<comment type="similarity">
    <text evidence="7">Belongs to the binding-protein-dependent transport system permease family.</text>
</comment>
<feature type="transmembrane region" description="Helical" evidence="7">
    <location>
        <begin position="143"/>
        <end position="165"/>
    </location>
</feature>
<dbReference type="SUPFAM" id="SSF161098">
    <property type="entry name" value="MetI-like"/>
    <property type="match status" value="1"/>
</dbReference>
<proteinExistence type="inferred from homology"/>
<keyword evidence="3" id="KW-1003">Cell membrane</keyword>
<feature type="transmembrane region" description="Helical" evidence="7">
    <location>
        <begin position="242"/>
        <end position="263"/>
    </location>
</feature>
<keyword evidence="10" id="KW-1185">Reference proteome</keyword>
<feature type="transmembrane region" description="Helical" evidence="7">
    <location>
        <begin position="105"/>
        <end position="131"/>
    </location>
</feature>
<evidence type="ECO:0000256" key="7">
    <source>
        <dbReference type="RuleBase" id="RU363032"/>
    </source>
</evidence>
<dbReference type="InterPro" id="IPR000515">
    <property type="entry name" value="MetI-like"/>
</dbReference>
<evidence type="ECO:0000256" key="4">
    <source>
        <dbReference type="ARBA" id="ARBA00022692"/>
    </source>
</evidence>
<dbReference type="CDD" id="cd06261">
    <property type="entry name" value="TM_PBP2"/>
    <property type="match status" value="1"/>
</dbReference>
<comment type="subcellular location">
    <subcellularLocation>
        <location evidence="1 7">Cell membrane</location>
        <topology evidence="1 7">Multi-pass membrane protein</topology>
    </subcellularLocation>
</comment>
<evidence type="ECO:0000313" key="10">
    <source>
        <dbReference type="Proteomes" id="UP001332192"/>
    </source>
</evidence>
<keyword evidence="5 7" id="KW-1133">Transmembrane helix</keyword>
<reference evidence="9 10" key="1">
    <citation type="journal article" date="2024" name="Front. Microbiol.">
        <title>Novel thermophilic genera Geochorda gen. nov. and Carboxydochorda gen. nov. from the deep terrestrial subsurface reveal the ecophysiological diversity in the class Limnochordia.</title>
        <authorList>
            <person name="Karnachuk O.V."/>
            <person name="Lukina A.P."/>
            <person name="Avakyan M.R."/>
            <person name="Kadnikov V.V."/>
            <person name="Begmatov S."/>
            <person name="Beletsky A.V."/>
            <person name="Vlasova K.G."/>
            <person name="Novikov A.A."/>
            <person name="Shcherbakova V.A."/>
            <person name="Mardanov A.V."/>
            <person name="Ravin N.V."/>
        </authorList>
    </citation>
    <scope>NUCLEOTIDE SEQUENCE [LARGE SCALE GENOMIC DNA]</scope>
    <source>
        <strain evidence="9 10">L945</strain>
    </source>
</reference>
<dbReference type="EMBL" id="CP141615">
    <property type="protein sequence ID" value="WRP17526.1"/>
    <property type="molecule type" value="Genomic_DNA"/>
</dbReference>
<dbReference type="Gene3D" id="1.10.3720.10">
    <property type="entry name" value="MetI-like"/>
    <property type="match status" value="1"/>
</dbReference>
<gene>
    <name evidence="9" type="ORF">U7230_00460</name>
</gene>
<dbReference type="InterPro" id="IPR035906">
    <property type="entry name" value="MetI-like_sf"/>
</dbReference>
<dbReference type="Pfam" id="PF00528">
    <property type="entry name" value="BPD_transp_1"/>
    <property type="match status" value="1"/>
</dbReference>
<feature type="domain" description="ABC transmembrane type-1" evidence="8">
    <location>
        <begin position="106"/>
        <end position="312"/>
    </location>
</feature>
<name>A0ABZ1BXW3_9FIRM</name>
<feature type="transmembrane region" description="Helical" evidence="7">
    <location>
        <begin position="43"/>
        <end position="64"/>
    </location>
</feature>
<sequence>MSDPSTVAGHGRIGAARTQAGAVTALRGKLPPHRRAGRVALGVVRYGVIALVAAAMFLPFFWMISASLMTYQESIRIPPVWWPEVPQWQHYAEVLRDPNVPLGLYFANSAIVSSAVTLLVLATSSLAGYALTKLHFPGRDAIFAFFLSTMMFPAFLFLVPVYYILKRLPLMGGNDWLGMGGVGALQSHMALILPFAVSAWGIFLMRQFMMSVPDELLDAARIDGASEIGIWARIMLPLTRPALATVAIFTFIGQWNYLLWPLIVTTSAPHLMTVPVGIRMMATAYSTALSAGRLQAATAMAVVPTILVFLAMQRHYIRGFALTGFK</sequence>
<keyword evidence="6 7" id="KW-0472">Membrane</keyword>
<dbReference type="Proteomes" id="UP001332192">
    <property type="component" value="Chromosome"/>
</dbReference>
<accession>A0ABZ1BXW3</accession>
<keyword evidence="2 7" id="KW-0813">Transport</keyword>
<evidence type="ECO:0000313" key="9">
    <source>
        <dbReference type="EMBL" id="WRP17526.1"/>
    </source>
</evidence>
<evidence type="ECO:0000256" key="2">
    <source>
        <dbReference type="ARBA" id="ARBA00022448"/>
    </source>
</evidence>
<evidence type="ECO:0000256" key="3">
    <source>
        <dbReference type="ARBA" id="ARBA00022475"/>
    </source>
</evidence>
<protein>
    <submittedName>
        <fullName evidence="9">Carbohydrate ABC transporter permease</fullName>
    </submittedName>
</protein>
<feature type="transmembrane region" description="Helical" evidence="7">
    <location>
        <begin position="294"/>
        <end position="312"/>
    </location>
</feature>